<evidence type="ECO:0000259" key="3">
    <source>
        <dbReference type="Pfam" id="PF00534"/>
    </source>
</evidence>
<sequence>MRAFPSNERHLAFAVPGDLCTPTGGYRYDRRIIQELQQLGWHVDVDNIGDSFPFPGIAQRATALAILSAVPAGCPIVVDGLAFGVLPEAGALRSRTPLIALVHQPLALHSGLDTRQADAFRDSERVALAAAAHVVVTSEATARILIADYDVPAHRVSVVRPGNDPVPAAPGSNDDVVRLLSIGSVVPDKGYDLLIAALIALADLPWRLTIAGDRTRDPVAAAQLDADIQACGLGDRVTVLGAVPVERIIELYLASDIFVLASRFEGYGMALAEAIGHGLPVVSTRVGAIPDTVPAEAGLLVPPDDTIALAHALRRLIGDPPERRRLATNARAAAAQLPTWQDSARLFAAAIETIG</sequence>
<dbReference type="Gene3D" id="3.40.50.2000">
    <property type="entry name" value="Glycogen Phosphorylase B"/>
    <property type="match status" value="2"/>
</dbReference>
<evidence type="ECO:0000259" key="4">
    <source>
        <dbReference type="Pfam" id="PF13439"/>
    </source>
</evidence>
<dbReference type="Pfam" id="PF00534">
    <property type="entry name" value="Glycos_transf_1"/>
    <property type="match status" value="1"/>
</dbReference>
<dbReference type="EMBL" id="CP016428">
    <property type="protein sequence ID" value="ANW00239.1"/>
    <property type="molecule type" value="Genomic_DNA"/>
</dbReference>
<proteinExistence type="predicted"/>
<reference evidence="5 6" key="1">
    <citation type="submission" date="2016-07" db="EMBL/GenBank/DDBJ databases">
        <title>Complete genome sequence of Bradyrhizobium icense LMTR 13T, a potential inoculant strain isolated from lima bean (Phaseolus lunatus) in Peru.</title>
        <authorList>
            <person name="Ormeno-Orrillo E."/>
            <person name="Duran D."/>
            <person name="Rogel M.A."/>
            <person name="Rey L."/>
            <person name="Imperial J."/>
            <person name="Ruiz-Argueso T."/>
            <person name="Martinez-Romero E."/>
        </authorList>
    </citation>
    <scope>NUCLEOTIDE SEQUENCE [LARGE SCALE GENOMIC DNA]</scope>
    <source>
        <strain evidence="5 6">LMTR 13</strain>
    </source>
</reference>
<dbReference type="OrthoDB" id="9781738at2"/>
<dbReference type="AlphaFoldDB" id="A0A1B1UBV1"/>
<dbReference type="InterPro" id="IPR028098">
    <property type="entry name" value="Glyco_trans_4-like_N"/>
</dbReference>
<evidence type="ECO:0000313" key="6">
    <source>
        <dbReference type="Proteomes" id="UP000092839"/>
    </source>
</evidence>
<evidence type="ECO:0000256" key="2">
    <source>
        <dbReference type="ARBA" id="ARBA00022679"/>
    </source>
</evidence>
<evidence type="ECO:0008006" key="7">
    <source>
        <dbReference type="Google" id="ProtNLM"/>
    </source>
</evidence>
<dbReference type="PANTHER" id="PTHR12526">
    <property type="entry name" value="GLYCOSYLTRANSFERASE"/>
    <property type="match status" value="1"/>
</dbReference>
<keyword evidence="6" id="KW-1185">Reference proteome</keyword>
<keyword evidence="2" id="KW-0808">Transferase</keyword>
<dbReference type="Proteomes" id="UP000092839">
    <property type="component" value="Chromosome"/>
</dbReference>
<organism evidence="5 6">
    <name type="scientific">Bradyrhizobium icense</name>
    <dbReference type="NCBI Taxonomy" id="1274631"/>
    <lineage>
        <taxon>Bacteria</taxon>
        <taxon>Pseudomonadati</taxon>
        <taxon>Pseudomonadota</taxon>
        <taxon>Alphaproteobacteria</taxon>
        <taxon>Hyphomicrobiales</taxon>
        <taxon>Nitrobacteraceae</taxon>
        <taxon>Bradyrhizobium</taxon>
    </lineage>
</organism>
<feature type="domain" description="Glycosyl transferase family 1" evidence="3">
    <location>
        <begin position="170"/>
        <end position="331"/>
    </location>
</feature>
<evidence type="ECO:0000313" key="5">
    <source>
        <dbReference type="EMBL" id="ANW00239.1"/>
    </source>
</evidence>
<dbReference type="InterPro" id="IPR001296">
    <property type="entry name" value="Glyco_trans_1"/>
</dbReference>
<dbReference type="KEGG" id="bic:LMTR13_08710"/>
<dbReference type="STRING" id="1274631.LMTR13_08710"/>
<keyword evidence="1" id="KW-0328">Glycosyltransferase</keyword>
<dbReference type="CDD" id="cd03801">
    <property type="entry name" value="GT4_PimA-like"/>
    <property type="match status" value="1"/>
</dbReference>
<name>A0A1B1UBV1_9BRAD</name>
<feature type="domain" description="Glycosyltransferase subfamily 4-like N-terminal" evidence="4">
    <location>
        <begin position="89"/>
        <end position="164"/>
    </location>
</feature>
<evidence type="ECO:0000256" key="1">
    <source>
        <dbReference type="ARBA" id="ARBA00022676"/>
    </source>
</evidence>
<dbReference type="RefSeq" id="WP_065727521.1">
    <property type="nucleotide sequence ID" value="NZ_CP016428.1"/>
</dbReference>
<dbReference type="PANTHER" id="PTHR12526:SF510">
    <property type="entry name" value="D-INOSITOL 3-PHOSPHATE GLYCOSYLTRANSFERASE"/>
    <property type="match status" value="1"/>
</dbReference>
<accession>A0A1B1UBV1</accession>
<protein>
    <recommendedName>
        <fullName evidence="7">Glycosyl transferase family 1</fullName>
    </recommendedName>
</protein>
<gene>
    <name evidence="5" type="ORF">LMTR13_08710</name>
</gene>
<dbReference type="SUPFAM" id="SSF53756">
    <property type="entry name" value="UDP-Glycosyltransferase/glycogen phosphorylase"/>
    <property type="match status" value="1"/>
</dbReference>
<dbReference type="Pfam" id="PF13439">
    <property type="entry name" value="Glyco_transf_4"/>
    <property type="match status" value="1"/>
</dbReference>
<dbReference type="GO" id="GO:0016757">
    <property type="term" value="F:glycosyltransferase activity"/>
    <property type="evidence" value="ECO:0007669"/>
    <property type="project" value="UniProtKB-KW"/>
</dbReference>